<comment type="caution">
    <text evidence="2">The sequence shown here is derived from an EMBL/GenBank/DDBJ whole genome shotgun (WGS) entry which is preliminary data.</text>
</comment>
<organism evidence="2 3">
    <name type="scientific">Leptospira barantonii</name>
    <dbReference type="NCBI Taxonomy" id="2023184"/>
    <lineage>
        <taxon>Bacteria</taxon>
        <taxon>Pseudomonadati</taxon>
        <taxon>Spirochaetota</taxon>
        <taxon>Spirochaetia</taxon>
        <taxon>Leptospirales</taxon>
        <taxon>Leptospiraceae</taxon>
        <taxon>Leptospira</taxon>
    </lineage>
</organism>
<keyword evidence="1" id="KW-1133">Transmembrane helix</keyword>
<dbReference type="EMBL" id="NPDS01000001">
    <property type="protein sequence ID" value="PJZ58827.1"/>
    <property type="molecule type" value="Genomic_DNA"/>
</dbReference>
<evidence type="ECO:0000313" key="2">
    <source>
        <dbReference type="EMBL" id="PJZ58827.1"/>
    </source>
</evidence>
<feature type="transmembrane region" description="Helical" evidence="1">
    <location>
        <begin position="12"/>
        <end position="33"/>
    </location>
</feature>
<feature type="transmembrane region" description="Helical" evidence="1">
    <location>
        <begin position="72"/>
        <end position="91"/>
    </location>
</feature>
<accession>A0ABX4NT85</accession>
<evidence type="ECO:0000313" key="3">
    <source>
        <dbReference type="Proteomes" id="UP000231879"/>
    </source>
</evidence>
<feature type="transmembrane region" description="Helical" evidence="1">
    <location>
        <begin position="128"/>
        <end position="144"/>
    </location>
</feature>
<keyword evidence="1" id="KW-0812">Transmembrane</keyword>
<sequence>METEKRKFKVAQIITACVIAGALIAFLIFAPFWALNGNYGYVLFIAYPFSLGALGGFLISIFTKDAVRTFGYVFKVTFILTILSILVFFVYAKEGIICILMALPIVYVLLFIGTLFGSVIYQRVFSKYLLILTVLFFNVSAYLYDYGDKESDLHEVRTWVEVDASKKEIWEKLVSPFEFGEANNFFLRNGVSYPISMKIVEYNKKRILYCDYTNGSASADIDSFVNQEKISFSFPEPQVTMKETSLYGEVEPKHIRGKIWAKSGEFQLMEISGNRTKLIAVTKYVNNLGPKFYWELWENYLVDEMHLHVLNKVKEKLESR</sequence>
<keyword evidence="3" id="KW-1185">Reference proteome</keyword>
<evidence type="ECO:0000256" key="1">
    <source>
        <dbReference type="SAM" id="Phobius"/>
    </source>
</evidence>
<feature type="transmembrane region" description="Helical" evidence="1">
    <location>
        <begin position="97"/>
        <end position="121"/>
    </location>
</feature>
<dbReference type="Proteomes" id="UP000231879">
    <property type="component" value="Unassembled WGS sequence"/>
</dbReference>
<gene>
    <name evidence="2" type="ORF">CH367_01930</name>
</gene>
<keyword evidence="1" id="KW-0472">Membrane</keyword>
<feature type="transmembrane region" description="Helical" evidence="1">
    <location>
        <begin position="39"/>
        <end position="60"/>
    </location>
</feature>
<reference evidence="2 3" key="1">
    <citation type="submission" date="2017-07" db="EMBL/GenBank/DDBJ databases">
        <title>Leptospira spp. isolated from tropical soils.</title>
        <authorList>
            <person name="Thibeaux R."/>
            <person name="Iraola G."/>
            <person name="Ferres I."/>
            <person name="Bierque E."/>
            <person name="Girault D."/>
            <person name="Soupe-Gilbert M.-E."/>
            <person name="Picardeau M."/>
            <person name="Goarant C."/>
        </authorList>
    </citation>
    <scope>NUCLEOTIDE SEQUENCE [LARGE SCALE GENOMIC DNA]</scope>
    <source>
        <strain evidence="2 3">FH4-C-A1</strain>
    </source>
</reference>
<protein>
    <recommendedName>
        <fullName evidence="4">SRPBCC family protein</fullName>
    </recommendedName>
</protein>
<dbReference type="RefSeq" id="WP_100760812.1">
    <property type="nucleotide sequence ID" value="NZ_NPDS01000001.1"/>
</dbReference>
<proteinExistence type="predicted"/>
<name>A0ABX4NT85_9LEPT</name>
<evidence type="ECO:0008006" key="4">
    <source>
        <dbReference type="Google" id="ProtNLM"/>
    </source>
</evidence>